<evidence type="ECO:0008006" key="3">
    <source>
        <dbReference type="Google" id="ProtNLM"/>
    </source>
</evidence>
<gene>
    <name evidence="1" type="ORF">FRZ67_02155</name>
</gene>
<dbReference type="AlphaFoldDB" id="A0A5B8V535"/>
<organism evidence="1 2">
    <name type="scientific">Panacibacter ginsenosidivorans</name>
    <dbReference type="NCBI Taxonomy" id="1813871"/>
    <lineage>
        <taxon>Bacteria</taxon>
        <taxon>Pseudomonadati</taxon>
        <taxon>Bacteroidota</taxon>
        <taxon>Chitinophagia</taxon>
        <taxon>Chitinophagales</taxon>
        <taxon>Chitinophagaceae</taxon>
        <taxon>Panacibacter</taxon>
    </lineage>
</organism>
<sequence length="318" mass="37409">MDILQQSIIKTVAYFDIFNYPMTAVEIRSYMDTACNEQDLDIALTNLVKEKILFRTTNFYQLKHDESLTTERIKANKLAEENIARAKKIASFLTWFPFIKGIAVSGSLSKKVATSKSDYDFFIVTQYNCLWRCRFIFSAFIKLAAVFGLKKYFCLNYVIDESYMEVEEKNVFTATEIATLMPLYGRSVFADFFTANQWIYNYFPNHRFIEYTLTDPAKNAFTKSAEWLMQNRIGQKADNSIMRYFERHWSKLQSKNKVTESGFILGSMMVNKHYCKPYPHHFQRKVLTLHKEKTEKIMSAVLSKQEANDHFFRKLIIK</sequence>
<accession>A0A5B8V535</accession>
<dbReference type="RefSeq" id="WP_147187965.1">
    <property type="nucleotide sequence ID" value="NZ_CP042435.1"/>
</dbReference>
<dbReference type="Proteomes" id="UP000321533">
    <property type="component" value="Chromosome"/>
</dbReference>
<evidence type="ECO:0000313" key="1">
    <source>
        <dbReference type="EMBL" id="QEC66165.1"/>
    </source>
</evidence>
<evidence type="ECO:0000313" key="2">
    <source>
        <dbReference type="Proteomes" id="UP000321533"/>
    </source>
</evidence>
<proteinExistence type="predicted"/>
<reference evidence="1 2" key="1">
    <citation type="journal article" date="2016" name="Int. J. Syst. Evol. Microbiol.">
        <title>Panacibacter ginsenosidivorans gen. nov., sp. nov., with ginsenoside converting activity isolated from soil of a ginseng field.</title>
        <authorList>
            <person name="Siddiqi M.Z."/>
            <person name="Muhammad Shafi S."/>
            <person name="Choi K.D."/>
            <person name="Im W.T."/>
        </authorList>
    </citation>
    <scope>NUCLEOTIDE SEQUENCE [LARGE SCALE GENOMIC DNA]</scope>
    <source>
        <strain evidence="1 2">Gsoil1550</strain>
    </source>
</reference>
<dbReference type="KEGG" id="pgin:FRZ67_02155"/>
<keyword evidence="2" id="KW-1185">Reference proteome</keyword>
<dbReference type="EMBL" id="CP042435">
    <property type="protein sequence ID" value="QEC66165.1"/>
    <property type="molecule type" value="Genomic_DNA"/>
</dbReference>
<dbReference type="OrthoDB" id="645383at2"/>
<protein>
    <recommendedName>
        <fullName evidence="3">Nucleotidyltransferase domain-containing protein</fullName>
    </recommendedName>
</protein>
<name>A0A5B8V535_9BACT</name>